<name>A0A974PJW1_9HYPH</name>
<dbReference type="GO" id="GO:0015658">
    <property type="term" value="F:branched-chain amino acid transmembrane transporter activity"/>
    <property type="evidence" value="ECO:0007669"/>
    <property type="project" value="TreeGrafter"/>
</dbReference>
<comment type="similarity">
    <text evidence="1">Belongs to the ABC transporter superfamily.</text>
</comment>
<evidence type="ECO:0000313" key="7">
    <source>
        <dbReference type="EMBL" id="QRG04611.1"/>
    </source>
</evidence>
<dbReference type="RefSeq" id="WP_203191487.1">
    <property type="nucleotide sequence ID" value="NZ_CP063362.1"/>
</dbReference>
<dbReference type="Proteomes" id="UP000596427">
    <property type="component" value="Chromosome"/>
</dbReference>
<dbReference type="InterPro" id="IPR052156">
    <property type="entry name" value="BCAA_Transport_ATP-bd_LivF"/>
</dbReference>
<dbReference type="InterPro" id="IPR017871">
    <property type="entry name" value="ABC_transporter-like_CS"/>
</dbReference>
<dbReference type="PROSITE" id="PS00211">
    <property type="entry name" value="ABC_TRANSPORTER_1"/>
    <property type="match status" value="1"/>
</dbReference>
<keyword evidence="4 7" id="KW-0067">ATP-binding</keyword>
<evidence type="ECO:0000256" key="1">
    <source>
        <dbReference type="ARBA" id="ARBA00005417"/>
    </source>
</evidence>
<dbReference type="InterPro" id="IPR003593">
    <property type="entry name" value="AAA+_ATPase"/>
</dbReference>
<dbReference type="KEGG" id="xdi:EZH22_15615"/>
<sequence>MLEVEGLHSFYGEAHVLNGVTLHVAKGEVVALLGRNGMGKTTLIRSVMGLAPPRVREGRVRWQGEDLSGLAAFEIARRGLGYVPQGRRLFPSLTVTEHLTVLKPASVSTGWTVAKAFEFFPRLAERRQHRGNQLSGGERQMLAVARALMTDPALVLMDEPSEGLAPVMVQHLEGIIAQLREAGLGILLVEQNLYSALAVADRAYVLETGRVVHEARAADIAEDPATLTRYLGVH</sequence>
<evidence type="ECO:0000256" key="5">
    <source>
        <dbReference type="ARBA" id="ARBA00022970"/>
    </source>
</evidence>
<accession>A0A974PJW1</accession>
<keyword evidence="5" id="KW-0029">Amino-acid transport</keyword>
<evidence type="ECO:0000256" key="2">
    <source>
        <dbReference type="ARBA" id="ARBA00022448"/>
    </source>
</evidence>
<gene>
    <name evidence="7" type="ORF">EZH22_15615</name>
</gene>
<evidence type="ECO:0000256" key="4">
    <source>
        <dbReference type="ARBA" id="ARBA00022840"/>
    </source>
</evidence>
<dbReference type="AlphaFoldDB" id="A0A974PJW1"/>
<dbReference type="InterPro" id="IPR027417">
    <property type="entry name" value="P-loop_NTPase"/>
</dbReference>
<organism evidence="7 8">
    <name type="scientific">Xanthobacter dioxanivorans</name>
    <dbReference type="NCBI Taxonomy" id="2528964"/>
    <lineage>
        <taxon>Bacteria</taxon>
        <taxon>Pseudomonadati</taxon>
        <taxon>Pseudomonadota</taxon>
        <taxon>Alphaproteobacteria</taxon>
        <taxon>Hyphomicrobiales</taxon>
        <taxon>Xanthobacteraceae</taxon>
        <taxon>Xanthobacter</taxon>
    </lineage>
</organism>
<dbReference type="CDD" id="cd03224">
    <property type="entry name" value="ABC_TM1139_LivF_branched"/>
    <property type="match status" value="1"/>
</dbReference>
<keyword evidence="8" id="KW-1185">Reference proteome</keyword>
<protein>
    <submittedName>
        <fullName evidence="7">ABC transporter ATP-binding protein</fullName>
    </submittedName>
</protein>
<dbReference type="GO" id="GO:0016887">
    <property type="term" value="F:ATP hydrolysis activity"/>
    <property type="evidence" value="ECO:0007669"/>
    <property type="project" value="InterPro"/>
</dbReference>
<dbReference type="PROSITE" id="PS50893">
    <property type="entry name" value="ABC_TRANSPORTER_2"/>
    <property type="match status" value="1"/>
</dbReference>
<keyword evidence="3" id="KW-0547">Nucleotide-binding</keyword>
<dbReference type="GO" id="GO:0015807">
    <property type="term" value="P:L-amino acid transport"/>
    <property type="evidence" value="ECO:0007669"/>
    <property type="project" value="TreeGrafter"/>
</dbReference>
<evidence type="ECO:0000259" key="6">
    <source>
        <dbReference type="PROSITE" id="PS50893"/>
    </source>
</evidence>
<dbReference type="PANTHER" id="PTHR43820">
    <property type="entry name" value="HIGH-AFFINITY BRANCHED-CHAIN AMINO ACID TRANSPORT ATP-BINDING PROTEIN LIVF"/>
    <property type="match status" value="1"/>
</dbReference>
<keyword evidence="2" id="KW-0813">Transport</keyword>
<dbReference type="SMART" id="SM00382">
    <property type="entry name" value="AAA"/>
    <property type="match status" value="1"/>
</dbReference>
<reference evidence="7 8" key="1">
    <citation type="submission" date="2020-10" db="EMBL/GenBank/DDBJ databases">
        <title>Degradation of 1,4-Dioxane by Xanthobacter sp. YN2, via a Novel Group-2 Soluble Di-Iron Monooxygenase.</title>
        <authorList>
            <person name="Ma F."/>
            <person name="Wang Y."/>
            <person name="Yang J."/>
            <person name="Guo H."/>
            <person name="Su D."/>
            <person name="Yu L."/>
        </authorList>
    </citation>
    <scope>NUCLEOTIDE SEQUENCE [LARGE SCALE GENOMIC DNA]</scope>
    <source>
        <strain evidence="7 8">YN2</strain>
    </source>
</reference>
<dbReference type="InterPro" id="IPR003439">
    <property type="entry name" value="ABC_transporter-like_ATP-bd"/>
</dbReference>
<dbReference type="GO" id="GO:0005524">
    <property type="term" value="F:ATP binding"/>
    <property type="evidence" value="ECO:0007669"/>
    <property type="project" value="UniProtKB-KW"/>
</dbReference>
<proteinExistence type="inferred from homology"/>
<evidence type="ECO:0000313" key="8">
    <source>
        <dbReference type="Proteomes" id="UP000596427"/>
    </source>
</evidence>
<feature type="domain" description="ABC transporter" evidence="6">
    <location>
        <begin position="2"/>
        <end position="233"/>
    </location>
</feature>
<dbReference type="SUPFAM" id="SSF52540">
    <property type="entry name" value="P-loop containing nucleoside triphosphate hydrolases"/>
    <property type="match status" value="1"/>
</dbReference>
<dbReference type="Pfam" id="PF00005">
    <property type="entry name" value="ABC_tran"/>
    <property type="match status" value="1"/>
</dbReference>
<dbReference type="Gene3D" id="3.40.50.300">
    <property type="entry name" value="P-loop containing nucleotide triphosphate hydrolases"/>
    <property type="match status" value="1"/>
</dbReference>
<evidence type="ECO:0000256" key="3">
    <source>
        <dbReference type="ARBA" id="ARBA00022741"/>
    </source>
</evidence>
<dbReference type="EMBL" id="CP063362">
    <property type="protein sequence ID" value="QRG04611.1"/>
    <property type="molecule type" value="Genomic_DNA"/>
</dbReference>
<dbReference type="PANTHER" id="PTHR43820:SF2">
    <property type="entry name" value="ABC TRANSPORTER ATP-BINDING PROTEIN"/>
    <property type="match status" value="1"/>
</dbReference>